<dbReference type="Proteomes" id="UP000234483">
    <property type="component" value="Unassembled WGS sequence"/>
</dbReference>
<evidence type="ECO:0000313" key="2">
    <source>
        <dbReference type="EMBL" id="PLR14897.1"/>
    </source>
</evidence>
<dbReference type="EMBL" id="PJRQ01000024">
    <property type="protein sequence ID" value="PLR14897.1"/>
    <property type="molecule type" value="Genomic_DNA"/>
</dbReference>
<organism evidence="2 3">
    <name type="scientific">Caulobacter flavus</name>
    <dbReference type="NCBI Taxonomy" id="1679497"/>
    <lineage>
        <taxon>Bacteria</taxon>
        <taxon>Pseudomonadati</taxon>
        <taxon>Pseudomonadota</taxon>
        <taxon>Alphaproteobacteria</taxon>
        <taxon>Caulobacterales</taxon>
        <taxon>Caulobacteraceae</taxon>
        <taxon>Caulobacter</taxon>
    </lineage>
</organism>
<dbReference type="EMBL" id="CP026100">
    <property type="protein sequence ID" value="AYV49251.1"/>
    <property type="molecule type" value="Genomic_DNA"/>
</dbReference>
<dbReference type="KEGG" id="cfh:C1707_25050"/>
<dbReference type="AlphaFoldDB" id="A0A2N5CTC0"/>
<evidence type="ECO:0000313" key="4">
    <source>
        <dbReference type="Proteomes" id="UP000281192"/>
    </source>
</evidence>
<reference evidence="1 4" key="2">
    <citation type="submission" date="2018-01" db="EMBL/GenBank/DDBJ databases">
        <title>Complete genome sequence of Caulobacter flavus RHGG3.</title>
        <authorList>
            <person name="Yang E."/>
        </authorList>
    </citation>
    <scope>NUCLEOTIDE SEQUENCE [LARGE SCALE GENOMIC DNA]</scope>
    <source>
        <strain evidence="1 4">RHGG3</strain>
    </source>
</reference>
<protein>
    <submittedName>
        <fullName evidence="2">Uncharacterized protein</fullName>
    </submittedName>
</protein>
<sequence length="137" mass="14774">MAFEASACTEKNRSELLDLVRKGLATPEQVAELARSIGCQYPTNGKAVIGFTSDEETQLTGYVRAFATSPSADLRDAFADAVERDFDSTSIDVLALAENRAMGTTILTEEIQVLLFVREPASRGEIVSAPRATSANR</sequence>
<proteinExistence type="predicted"/>
<evidence type="ECO:0000313" key="1">
    <source>
        <dbReference type="EMBL" id="AYV49251.1"/>
    </source>
</evidence>
<evidence type="ECO:0000313" key="3">
    <source>
        <dbReference type="Proteomes" id="UP000234483"/>
    </source>
</evidence>
<reference evidence="2 3" key="1">
    <citation type="submission" date="2017-12" db="EMBL/GenBank/DDBJ databases">
        <title>The genome sequence of Caulobacter flavus CGMCC1 15093.</title>
        <authorList>
            <person name="Gao J."/>
            <person name="Mao X."/>
            <person name="Sun J."/>
        </authorList>
    </citation>
    <scope>NUCLEOTIDE SEQUENCE [LARGE SCALE GENOMIC DNA]</scope>
    <source>
        <strain evidence="2 3">CGMCC1 15093</strain>
    </source>
</reference>
<dbReference type="Proteomes" id="UP000281192">
    <property type="component" value="Chromosome"/>
</dbReference>
<accession>A0A2N5CTC0</accession>
<gene>
    <name evidence="1" type="ORF">C1707_25050</name>
    <name evidence="2" type="ORF">CFHF_13105</name>
</gene>
<name>A0A2N5CTC0_9CAUL</name>
<keyword evidence="4" id="KW-1185">Reference proteome</keyword>